<dbReference type="EMBL" id="CAADGD010000076">
    <property type="protein sequence ID" value="VFK71647.1"/>
    <property type="molecule type" value="Genomic_DNA"/>
</dbReference>
<evidence type="ECO:0000313" key="2">
    <source>
        <dbReference type="EMBL" id="VFK71647.1"/>
    </source>
</evidence>
<dbReference type="GO" id="GO:0003824">
    <property type="term" value="F:catalytic activity"/>
    <property type="evidence" value="ECO:0007669"/>
    <property type="project" value="InterPro"/>
</dbReference>
<evidence type="ECO:0000259" key="1">
    <source>
        <dbReference type="Pfam" id="PF02538"/>
    </source>
</evidence>
<dbReference type="Pfam" id="PF02538">
    <property type="entry name" value="Hydantoinase_B"/>
    <property type="match status" value="1"/>
</dbReference>
<organism evidence="2">
    <name type="scientific">Candidatus Kentrum sp. UNK</name>
    <dbReference type="NCBI Taxonomy" id="2126344"/>
    <lineage>
        <taxon>Bacteria</taxon>
        <taxon>Pseudomonadati</taxon>
        <taxon>Pseudomonadota</taxon>
        <taxon>Gammaproteobacteria</taxon>
        <taxon>Candidatus Kentrum</taxon>
    </lineage>
</organism>
<dbReference type="AlphaFoldDB" id="A0A451B034"/>
<reference evidence="2" key="1">
    <citation type="submission" date="2019-02" db="EMBL/GenBank/DDBJ databases">
        <authorList>
            <person name="Gruber-Vodicka R. H."/>
            <person name="Seah K. B. B."/>
        </authorList>
    </citation>
    <scope>NUCLEOTIDE SEQUENCE</scope>
    <source>
        <strain evidence="2">BECK_BY19</strain>
    </source>
</reference>
<gene>
    <name evidence="2" type="ORF">BECKUNK1418H_GA0071006_10763</name>
</gene>
<name>A0A451B034_9GAMM</name>
<dbReference type="InterPro" id="IPR003692">
    <property type="entry name" value="Hydantoinase_B"/>
</dbReference>
<protein>
    <submittedName>
        <fullName evidence="2">Hydantoinase B/oxoprolinase</fullName>
    </submittedName>
</protein>
<sequence>MAGGEAGQVGKNWVERADGRHKELASTAEVAMGAGDVLVIETPGGGGGGYKGDPR</sequence>
<accession>A0A451B034</accession>
<proteinExistence type="predicted"/>
<feature type="domain" description="Hydantoinase B/oxoprolinase" evidence="1">
    <location>
        <begin position="1"/>
        <end position="49"/>
    </location>
</feature>